<gene>
    <name evidence="1" type="ORF">SAMN05443544_0571</name>
</gene>
<proteinExistence type="predicted"/>
<name>A0A1N6DQ25_9MICO</name>
<dbReference type="STRING" id="232089.SAMN05443544_0571"/>
<dbReference type="Proteomes" id="UP000184699">
    <property type="component" value="Unassembled WGS sequence"/>
</dbReference>
<evidence type="ECO:0000313" key="1">
    <source>
        <dbReference type="EMBL" id="SIN72774.1"/>
    </source>
</evidence>
<evidence type="ECO:0000313" key="2">
    <source>
        <dbReference type="Proteomes" id="UP000184699"/>
    </source>
</evidence>
<evidence type="ECO:0008006" key="3">
    <source>
        <dbReference type="Google" id="ProtNLM"/>
    </source>
</evidence>
<sequence length="561" mass="63409">MDFPTMGDLADKWLEVHARVPNGFMKGRPFTQSDWQFWCTANFYRVRVGAEFVHPDDATDENPVLLNQAFVYRRAQVVAPQKTGKGPWTAAIVALEAVGPSVFAGWAEGGEVYRCSDFGCPCGWGEKSHRVPAFVYQDGEPMGMRHPSPLIQLTANSEEQVKNVYRPLSAMIRQGPLSELLLIREGFIRIVGESGDDEADRIDVVSSSARSRLGNPISFAVQDESGTYTTTNKMVEVAETQRRSAAGMGGRSLETTNAWNPVENSTAQRTFEAKSDDVFKFFRQPPAHLSYKNKRERRQIHEHVYKGSPWVDLNSIEAEAAELMQSDAAQAERFFGNRLVAGDGQWMDMPKWATKAAKRDLPFGAKVCLGFDGSDNDDFTGIRLETLDYYQFTPTYGAANRRTLWEPKAWGGRIPKDEVRAAVEEICAKYNVVRAYLDPQFWETEIDEWASKYGDKVFVKWPTNRITSMWASLERFQGDVYDKDARFRHDDDDQVKIHVANAVIRARGLDPATEKRRYFLGKLTDHQKFDYAMSSVLAHEAVCDAIAGGALEEEPDEYVYF</sequence>
<keyword evidence="2" id="KW-1185">Reference proteome</keyword>
<accession>A0A1N6DQ25</accession>
<dbReference type="EMBL" id="FSRJ01000001">
    <property type="protein sequence ID" value="SIN72774.1"/>
    <property type="molecule type" value="Genomic_DNA"/>
</dbReference>
<organism evidence="1 2">
    <name type="scientific">Agromyces cerinus subsp. cerinus</name>
    <dbReference type="NCBI Taxonomy" id="232089"/>
    <lineage>
        <taxon>Bacteria</taxon>
        <taxon>Bacillati</taxon>
        <taxon>Actinomycetota</taxon>
        <taxon>Actinomycetes</taxon>
        <taxon>Micrococcales</taxon>
        <taxon>Microbacteriaceae</taxon>
        <taxon>Agromyces</taxon>
    </lineage>
</organism>
<reference evidence="2" key="1">
    <citation type="submission" date="2016-11" db="EMBL/GenBank/DDBJ databases">
        <authorList>
            <person name="Varghese N."/>
            <person name="Submissions S."/>
        </authorList>
    </citation>
    <scope>NUCLEOTIDE SEQUENCE [LARGE SCALE GENOMIC DNA]</scope>
    <source>
        <strain evidence="2">DSM 8595</strain>
    </source>
</reference>
<protein>
    <recommendedName>
        <fullName evidence="3">Phage terminase-like protein, large subunit, contains N-terminal HTH domain</fullName>
    </recommendedName>
</protein>
<dbReference type="AlphaFoldDB" id="A0A1N6DQ25"/>